<keyword evidence="1 3" id="KW-0238">DNA-binding</keyword>
<sequence length="72" mass="8331">MNYLSKNIKYIRVLKGISQEQLAEDLKVSRSRISSYEDKRASPPLDFLINLSAYINISMDVLIKKKLNTLEL</sequence>
<dbReference type="Pfam" id="PF01381">
    <property type="entry name" value="HTH_3"/>
    <property type="match status" value="1"/>
</dbReference>
<dbReference type="CDD" id="cd00093">
    <property type="entry name" value="HTH_XRE"/>
    <property type="match status" value="1"/>
</dbReference>
<dbReference type="PANTHER" id="PTHR46558:SF4">
    <property type="entry name" value="DNA-BIDING PHAGE PROTEIN"/>
    <property type="match status" value="1"/>
</dbReference>
<dbReference type="PANTHER" id="PTHR46558">
    <property type="entry name" value="TRACRIPTIONAL REGULATORY PROTEIN-RELATED-RELATED"/>
    <property type="match status" value="1"/>
</dbReference>
<evidence type="ECO:0000313" key="3">
    <source>
        <dbReference type="EMBL" id="SNR37152.1"/>
    </source>
</evidence>
<name>A0A238VS43_9FLAO</name>
<dbReference type="OrthoDB" id="3831186at2"/>
<evidence type="ECO:0000313" key="4">
    <source>
        <dbReference type="Proteomes" id="UP000198412"/>
    </source>
</evidence>
<dbReference type="InterPro" id="IPR001387">
    <property type="entry name" value="Cro/C1-type_HTH"/>
</dbReference>
<dbReference type="InterPro" id="IPR010982">
    <property type="entry name" value="Lambda_DNA-bd_dom_sf"/>
</dbReference>
<organism evidence="3 4">
    <name type="scientific">Lutibacter flavus</name>
    <dbReference type="NCBI Taxonomy" id="691689"/>
    <lineage>
        <taxon>Bacteria</taxon>
        <taxon>Pseudomonadati</taxon>
        <taxon>Bacteroidota</taxon>
        <taxon>Flavobacteriia</taxon>
        <taxon>Flavobacteriales</taxon>
        <taxon>Flavobacteriaceae</taxon>
        <taxon>Lutibacter</taxon>
    </lineage>
</organism>
<dbReference type="Gene3D" id="1.10.260.40">
    <property type="entry name" value="lambda repressor-like DNA-binding domains"/>
    <property type="match status" value="1"/>
</dbReference>
<keyword evidence="4" id="KW-1185">Reference proteome</keyword>
<dbReference type="AlphaFoldDB" id="A0A238VS43"/>
<evidence type="ECO:0000256" key="1">
    <source>
        <dbReference type="ARBA" id="ARBA00023125"/>
    </source>
</evidence>
<dbReference type="RefSeq" id="WP_089377259.1">
    <property type="nucleotide sequence ID" value="NZ_FZNX01000001.1"/>
</dbReference>
<reference evidence="4" key="1">
    <citation type="submission" date="2017-06" db="EMBL/GenBank/DDBJ databases">
        <authorList>
            <person name="Varghese N."/>
            <person name="Submissions S."/>
        </authorList>
    </citation>
    <scope>NUCLEOTIDE SEQUENCE [LARGE SCALE GENOMIC DNA]</scope>
    <source>
        <strain evidence="4">DSM 27993</strain>
    </source>
</reference>
<gene>
    <name evidence="3" type="ORF">SAMN04488111_0967</name>
</gene>
<protein>
    <submittedName>
        <fullName evidence="3">DNA-binding transcriptional regulator, XRE-family HTH domain</fullName>
    </submittedName>
</protein>
<accession>A0A238VS43</accession>
<dbReference type="GO" id="GO:0003677">
    <property type="term" value="F:DNA binding"/>
    <property type="evidence" value="ECO:0007669"/>
    <property type="project" value="UniProtKB-KW"/>
</dbReference>
<dbReference type="Proteomes" id="UP000198412">
    <property type="component" value="Unassembled WGS sequence"/>
</dbReference>
<dbReference type="PROSITE" id="PS50943">
    <property type="entry name" value="HTH_CROC1"/>
    <property type="match status" value="1"/>
</dbReference>
<dbReference type="SMART" id="SM00530">
    <property type="entry name" value="HTH_XRE"/>
    <property type="match status" value="1"/>
</dbReference>
<feature type="domain" description="HTH cro/C1-type" evidence="2">
    <location>
        <begin position="8"/>
        <end position="62"/>
    </location>
</feature>
<dbReference type="SUPFAM" id="SSF47413">
    <property type="entry name" value="lambda repressor-like DNA-binding domains"/>
    <property type="match status" value="1"/>
</dbReference>
<dbReference type="EMBL" id="FZNX01000001">
    <property type="protein sequence ID" value="SNR37152.1"/>
    <property type="molecule type" value="Genomic_DNA"/>
</dbReference>
<evidence type="ECO:0000259" key="2">
    <source>
        <dbReference type="PROSITE" id="PS50943"/>
    </source>
</evidence>
<proteinExistence type="predicted"/>